<dbReference type="AlphaFoldDB" id="A0A0B6SFJ0"/>
<accession>A0A0B6SFJ0</accession>
<keyword evidence="2" id="KW-1185">Reference proteome</keyword>
<name>A0A0B6SFJ0_BURPL</name>
<dbReference type="KEGG" id="bgp:BGL_2c29470"/>
<dbReference type="EMBL" id="CP002581">
    <property type="protein sequence ID" value="AJK51001.1"/>
    <property type="molecule type" value="Genomic_DNA"/>
</dbReference>
<evidence type="ECO:0000313" key="1">
    <source>
        <dbReference type="EMBL" id="AJK51001.1"/>
    </source>
</evidence>
<dbReference type="HOGENOM" id="CLU_2913528_0_0_4"/>
<gene>
    <name evidence="1" type="ORF">BGL_2c29470</name>
</gene>
<dbReference type="Proteomes" id="UP000031838">
    <property type="component" value="Chromosome 2"/>
</dbReference>
<reference evidence="2" key="1">
    <citation type="submission" date="2011-03" db="EMBL/GenBank/DDBJ databases">
        <authorList>
            <person name="Voget S."/>
            <person name="Streit W.R."/>
            <person name="Jaeger K.E."/>
            <person name="Daniel R."/>
        </authorList>
    </citation>
    <scope>NUCLEOTIDE SEQUENCE [LARGE SCALE GENOMIC DNA]</scope>
    <source>
        <strain evidence="2">PG1</strain>
    </source>
</reference>
<proteinExistence type="predicted"/>
<organism evidence="1 2">
    <name type="scientific">Burkholderia plantarii</name>
    <dbReference type="NCBI Taxonomy" id="41899"/>
    <lineage>
        <taxon>Bacteria</taxon>
        <taxon>Pseudomonadati</taxon>
        <taxon>Pseudomonadota</taxon>
        <taxon>Betaproteobacteria</taxon>
        <taxon>Burkholderiales</taxon>
        <taxon>Burkholderiaceae</taxon>
        <taxon>Burkholderia</taxon>
    </lineage>
</organism>
<evidence type="ECO:0000313" key="2">
    <source>
        <dbReference type="Proteomes" id="UP000031838"/>
    </source>
</evidence>
<protein>
    <submittedName>
        <fullName evidence="1">Uncharacterized protein</fullName>
    </submittedName>
</protein>
<dbReference type="RefSeq" id="WP_042629180.1">
    <property type="nucleotide sequence ID" value="NZ_CP002581.1"/>
</dbReference>
<reference evidence="1 2" key="2">
    <citation type="journal article" date="2016" name="Appl. Microbiol. Biotechnol.">
        <title>Mutations improving production and secretion of extracellular lipase by Burkholderia glumae PG1.</title>
        <authorList>
            <person name="Knapp A."/>
            <person name="Voget S."/>
            <person name="Gao R."/>
            <person name="Zaburannyi N."/>
            <person name="Krysciak D."/>
            <person name="Breuer M."/>
            <person name="Hauer B."/>
            <person name="Streit W.R."/>
            <person name="Muller R."/>
            <person name="Daniel R."/>
            <person name="Jaeger K.E."/>
        </authorList>
    </citation>
    <scope>NUCLEOTIDE SEQUENCE [LARGE SCALE GENOMIC DNA]</scope>
    <source>
        <strain evidence="1 2">PG1</strain>
    </source>
</reference>
<sequence length="61" mass="6922">MRFHDSFVSRVDRYALGVETVSGRPCLSIPVANRLVDYDEHDLISPHEAEWFARGNTTIAC</sequence>